<evidence type="ECO:0000313" key="1">
    <source>
        <dbReference type="EMBL" id="PAU49089.1"/>
    </source>
</evidence>
<sequence>MPLYYFLRQCVLAFFASVKSVFKKCVGSSNVTTRNRTGTVAVSGLGEASSLPDMCILSAEVEVVRATAKSAVATHNTSVNSLLSMARSWGIPQNDIHTQGLMLSPVYQDAKGKSRISGYRASQSISLKIRDISRAGAFIQSVVDVVGNNGRIEGLEFSVKNQQPLRRKARIAAHRDAFSKADQYARLGGRKIGKIISINEIGITYTEPWSTNVEAPGKIVSMPISPREFRAEIVTHAVYELIGRSN</sequence>
<name>A0A2A2DCG1_9ACTN</name>
<keyword evidence="2" id="KW-1185">Reference proteome</keyword>
<evidence type="ECO:0008006" key="3">
    <source>
        <dbReference type="Google" id="ProtNLM"/>
    </source>
</evidence>
<dbReference type="InterPro" id="IPR052022">
    <property type="entry name" value="26kDa_periplasmic_antigen"/>
</dbReference>
<dbReference type="RefSeq" id="WP_095580374.1">
    <property type="nucleotide sequence ID" value="NZ_JAJQQQ010000052.1"/>
</dbReference>
<gene>
    <name evidence="1" type="ORF">CK936_09735</name>
</gene>
<dbReference type="PANTHER" id="PTHR34387">
    <property type="entry name" value="SLR1258 PROTEIN"/>
    <property type="match status" value="1"/>
</dbReference>
<dbReference type="Gene3D" id="3.30.70.2970">
    <property type="entry name" value="Protein of unknown function (DUF541), domain 2"/>
    <property type="match status" value="1"/>
</dbReference>
<proteinExistence type="predicted"/>
<protein>
    <recommendedName>
        <fullName evidence="3">SIMPL domain-containing protein</fullName>
    </recommendedName>
</protein>
<dbReference type="PANTHER" id="PTHR34387:SF2">
    <property type="entry name" value="SLR1258 PROTEIN"/>
    <property type="match status" value="1"/>
</dbReference>
<dbReference type="Gene3D" id="3.30.110.170">
    <property type="entry name" value="Protein of unknown function (DUF541), domain 1"/>
    <property type="match status" value="1"/>
</dbReference>
<dbReference type="Pfam" id="PF04402">
    <property type="entry name" value="SIMPL"/>
    <property type="match status" value="1"/>
</dbReference>
<evidence type="ECO:0000313" key="2">
    <source>
        <dbReference type="Proteomes" id="UP000218944"/>
    </source>
</evidence>
<comment type="caution">
    <text evidence="1">The sequence shown here is derived from an EMBL/GenBank/DDBJ whole genome shotgun (WGS) entry which is preliminary data.</text>
</comment>
<reference evidence="1 2" key="1">
    <citation type="submission" date="2017-08" db="EMBL/GenBank/DDBJ databases">
        <title>Genome sequence of Streptomyces albireticuli NRRL B-1670.</title>
        <authorList>
            <person name="Graham D.E."/>
            <person name="Mahan K.M."/>
            <person name="Klingeman D.M."/>
            <person name="Hettich R.L."/>
            <person name="Parry R.J."/>
            <person name="Spain J.C."/>
        </authorList>
    </citation>
    <scope>NUCLEOTIDE SEQUENCE [LARGE SCALE GENOMIC DNA]</scope>
    <source>
        <strain evidence="1 2">NRRL B-1670</strain>
    </source>
</reference>
<dbReference type="GO" id="GO:0006974">
    <property type="term" value="P:DNA damage response"/>
    <property type="evidence" value="ECO:0007669"/>
    <property type="project" value="TreeGrafter"/>
</dbReference>
<dbReference type="AlphaFoldDB" id="A0A2A2DCG1"/>
<dbReference type="InterPro" id="IPR007497">
    <property type="entry name" value="SIMPL/DUF541"/>
</dbReference>
<dbReference type="Proteomes" id="UP000218944">
    <property type="component" value="Unassembled WGS sequence"/>
</dbReference>
<dbReference type="EMBL" id="NSJV01000194">
    <property type="protein sequence ID" value="PAU49089.1"/>
    <property type="molecule type" value="Genomic_DNA"/>
</dbReference>
<accession>A0A2A2DCG1</accession>
<organism evidence="1 2">
    <name type="scientific">Streptomyces albireticuli</name>
    <dbReference type="NCBI Taxonomy" id="1940"/>
    <lineage>
        <taxon>Bacteria</taxon>
        <taxon>Bacillati</taxon>
        <taxon>Actinomycetota</taxon>
        <taxon>Actinomycetes</taxon>
        <taxon>Kitasatosporales</taxon>
        <taxon>Streptomycetaceae</taxon>
        <taxon>Streptomyces</taxon>
    </lineage>
</organism>